<feature type="region of interest" description="Disordered" evidence="1">
    <location>
        <begin position="29"/>
        <end position="74"/>
    </location>
</feature>
<comment type="caution">
    <text evidence="2">The sequence shown here is derived from an EMBL/GenBank/DDBJ whole genome shotgun (WGS) entry which is preliminary data.</text>
</comment>
<evidence type="ECO:0000313" key="2">
    <source>
        <dbReference type="EMBL" id="RZF41595.1"/>
    </source>
</evidence>
<feature type="compositionally biased region" description="Basic and acidic residues" evidence="1">
    <location>
        <begin position="34"/>
        <end position="65"/>
    </location>
</feature>
<reference evidence="2 3" key="1">
    <citation type="journal article" date="2017" name="Gigascience">
        <title>Genome sequence of the small brown planthopper, Laodelphax striatellus.</title>
        <authorList>
            <person name="Zhu J."/>
            <person name="Jiang F."/>
            <person name="Wang X."/>
            <person name="Yang P."/>
            <person name="Bao Y."/>
            <person name="Zhao W."/>
            <person name="Wang W."/>
            <person name="Lu H."/>
            <person name="Wang Q."/>
            <person name="Cui N."/>
            <person name="Li J."/>
            <person name="Chen X."/>
            <person name="Luo L."/>
            <person name="Yu J."/>
            <person name="Kang L."/>
            <person name="Cui F."/>
        </authorList>
    </citation>
    <scope>NUCLEOTIDE SEQUENCE [LARGE SCALE GENOMIC DNA]</scope>
    <source>
        <strain evidence="2">Lst14</strain>
    </source>
</reference>
<evidence type="ECO:0000256" key="1">
    <source>
        <dbReference type="SAM" id="MobiDB-lite"/>
    </source>
</evidence>
<keyword evidence="3" id="KW-1185">Reference proteome</keyword>
<accession>A0A482X6Q4</accession>
<dbReference type="EMBL" id="QKKF02016774">
    <property type="protein sequence ID" value="RZF41595.1"/>
    <property type="molecule type" value="Genomic_DNA"/>
</dbReference>
<gene>
    <name evidence="2" type="ORF">LSTR_LSTR000309</name>
</gene>
<dbReference type="AlphaFoldDB" id="A0A482X6Q4"/>
<dbReference type="InParanoid" id="A0A482X6Q4"/>
<dbReference type="Proteomes" id="UP000291343">
    <property type="component" value="Unassembled WGS sequence"/>
</dbReference>
<protein>
    <submittedName>
        <fullName evidence="2">Uncharacterized protein</fullName>
    </submittedName>
</protein>
<name>A0A482X6Q4_LAOST</name>
<evidence type="ECO:0000313" key="3">
    <source>
        <dbReference type="Proteomes" id="UP000291343"/>
    </source>
</evidence>
<sequence>MKIFLIKLNDVVTNVLKIVNFELLAVTDKRRRQDSRTRKEISGDRTKKEINLDETKKETKEEDSAKAQSTSQKA</sequence>
<organism evidence="2 3">
    <name type="scientific">Laodelphax striatellus</name>
    <name type="common">Small brown planthopper</name>
    <name type="synonym">Delphax striatella</name>
    <dbReference type="NCBI Taxonomy" id="195883"/>
    <lineage>
        <taxon>Eukaryota</taxon>
        <taxon>Metazoa</taxon>
        <taxon>Ecdysozoa</taxon>
        <taxon>Arthropoda</taxon>
        <taxon>Hexapoda</taxon>
        <taxon>Insecta</taxon>
        <taxon>Pterygota</taxon>
        <taxon>Neoptera</taxon>
        <taxon>Paraneoptera</taxon>
        <taxon>Hemiptera</taxon>
        <taxon>Auchenorrhyncha</taxon>
        <taxon>Fulgoroidea</taxon>
        <taxon>Delphacidae</taxon>
        <taxon>Criomorphinae</taxon>
        <taxon>Laodelphax</taxon>
    </lineage>
</organism>
<proteinExistence type="predicted"/>